<evidence type="ECO:0000256" key="6">
    <source>
        <dbReference type="ARBA" id="ARBA00022777"/>
    </source>
</evidence>
<keyword evidence="9" id="KW-0472">Membrane</keyword>
<dbReference type="Pfam" id="PF02518">
    <property type="entry name" value="HATPase_c"/>
    <property type="match status" value="1"/>
</dbReference>
<evidence type="ECO:0000256" key="7">
    <source>
        <dbReference type="ARBA" id="ARBA00022840"/>
    </source>
</evidence>
<dbReference type="Pfam" id="PF07730">
    <property type="entry name" value="HisKA_3"/>
    <property type="match status" value="1"/>
</dbReference>
<feature type="transmembrane region" description="Helical" evidence="9">
    <location>
        <begin position="59"/>
        <end position="75"/>
    </location>
</feature>
<name>A0A7W7MP64_9ACTN</name>
<evidence type="ECO:0000256" key="5">
    <source>
        <dbReference type="ARBA" id="ARBA00022741"/>
    </source>
</evidence>
<keyword evidence="12" id="KW-1185">Reference proteome</keyword>
<feature type="transmembrane region" description="Helical" evidence="9">
    <location>
        <begin position="132"/>
        <end position="149"/>
    </location>
</feature>
<dbReference type="RefSeq" id="WP_184991731.1">
    <property type="nucleotide sequence ID" value="NZ_BOMK01000030.1"/>
</dbReference>
<keyword evidence="9" id="KW-0812">Transmembrane</keyword>
<evidence type="ECO:0000256" key="8">
    <source>
        <dbReference type="ARBA" id="ARBA00023012"/>
    </source>
</evidence>
<dbReference type="SMART" id="SM00387">
    <property type="entry name" value="HATPase_c"/>
    <property type="match status" value="1"/>
</dbReference>
<keyword evidence="3" id="KW-0597">Phosphoprotein</keyword>
<dbReference type="PANTHER" id="PTHR24421">
    <property type="entry name" value="NITRATE/NITRITE SENSOR PROTEIN NARX-RELATED"/>
    <property type="match status" value="1"/>
</dbReference>
<dbReference type="Pfam" id="PF23539">
    <property type="entry name" value="DUF7134"/>
    <property type="match status" value="1"/>
</dbReference>
<proteinExistence type="predicted"/>
<evidence type="ECO:0000256" key="4">
    <source>
        <dbReference type="ARBA" id="ARBA00022679"/>
    </source>
</evidence>
<keyword evidence="9" id="KW-1133">Transmembrane helix</keyword>
<dbReference type="GO" id="GO:0016020">
    <property type="term" value="C:membrane"/>
    <property type="evidence" value="ECO:0007669"/>
    <property type="project" value="InterPro"/>
</dbReference>
<dbReference type="AlphaFoldDB" id="A0A7W7MP64"/>
<evidence type="ECO:0000259" key="10">
    <source>
        <dbReference type="SMART" id="SM00387"/>
    </source>
</evidence>
<evidence type="ECO:0000313" key="12">
    <source>
        <dbReference type="Proteomes" id="UP000578112"/>
    </source>
</evidence>
<keyword evidence="7" id="KW-0067">ATP-binding</keyword>
<evidence type="ECO:0000256" key="2">
    <source>
        <dbReference type="ARBA" id="ARBA00012438"/>
    </source>
</evidence>
<sequence length="367" mass="37443">MKRVRSYVPDALLALALAGVGLIGTAPAGRNQGIDSVPGWAYVLVVAAALAMVARRSAPVVALTVCAAAVGVYLLGGQPFGPILLSLLVAVYSVGAHRPLRQAAVAATGAFAALLVGGLIGGGLSLDAVAPPLAWVAGPLAVGVTVRVGREQRVQNRRDEARRQADAERLRVAQEVHDVVGHGLAAINMQAEIALHLLARQPAQAEAALTAISRTSRESLDELRAALGAVRRGDDFDDRSPAPGLARLPELLDRTRSVGVPVTVDLAGNLESLPAAVDLAAYRIVQEALTNVLRHAGTASASVSVARTGEDVTVSVSDTGRGGPADVTPGHGLAGMRERVTALGGSLTAGPRPEGGFAVTATLPVRG</sequence>
<dbReference type="InterPro" id="IPR050482">
    <property type="entry name" value="Sensor_HK_TwoCompSys"/>
</dbReference>
<dbReference type="SUPFAM" id="SSF55874">
    <property type="entry name" value="ATPase domain of HSP90 chaperone/DNA topoisomerase II/histidine kinase"/>
    <property type="match status" value="1"/>
</dbReference>
<evidence type="ECO:0000256" key="9">
    <source>
        <dbReference type="SAM" id="Phobius"/>
    </source>
</evidence>
<gene>
    <name evidence="11" type="ORF">BJ971_001918</name>
</gene>
<dbReference type="PANTHER" id="PTHR24421:SF10">
    <property type="entry name" value="NITRATE_NITRITE SENSOR PROTEIN NARQ"/>
    <property type="match status" value="1"/>
</dbReference>
<dbReference type="InterPro" id="IPR003594">
    <property type="entry name" value="HATPase_dom"/>
</dbReference>
<comment type="catalytic activity">
    <reaction evidence="1">
        <text>ATP + protein L-histidine = ADP + protein N-phospho-L-histidine.</text>
        <dbReference type="EC" id="2.7.13.3"/>
    </reaction>
</comment>
<feature type="transmembrane region" description="Helical" evidence="9">
    <location>
        <begin position="38"/>
        <end position="54"/>
    </location>
</feature>
<keyword evidence="6 11" id="KW-0418">Kinase</keyword>
<dbReference type="EMBL" id="JACHNH010000001">
    <property type="protein sequence ID" value="MBB4761362.1"/>
    <property type="molecule type" value="Genomic_DNA"/>
</dbReference>
<feature type="transmembrane region" description="Helical" evidence="9">
    <location>
        <begin position="81"/>
        <end position="97"/>
    </location>
</feature>
<evidence type="ECO:0000313" key="11">
    <source>
        <dbReference type="EMBL" id="MBB4761362.1"/>
    </source>
</evidence>
<accession>A0A7W7MP64</accession>
<dbReference type="InterPro" id="IPR036890">
    <property type="entry name" value="HATPase_C_sf"/>
</dbReference>
<comment type="caution">
    <text evidence="11">The sequence shown here is derived from an EMBL/GenBank/DDBJ whole genome shotgun (WGS) entry which is preliminary data.</text>
</comment>
<reference evidence="11 12" key="1">
    <citation type="submission" date="2020-08" db="EMBL/GenBank/DDBJ databases">
        <title>Sequencing the genomes of 1000 actinobacteria strains.</title>
        <authorList>
            <person name="Klenk H.-P."/>
        </authorList>
    </citation>
    <scope>NUCLEOTIDE SEQUENCE [LARGE SCALE GENOMIC DNA]</scope>
    <source>
        <strain evidence="11 12">DSM 43149</strain>
    </source>
</reference>
<keyword evidence="5" id="KW-0547">Nucleotide-binding</keyword>
<dbReference type="GO" id="GO:0000155">
    <property type="term" value="F:phosphorelay sensor kinase activity"/>
    <property type="evidence" value="ECO:0007669"/>
    <property type="project" value="InterPro"/>
</dbReference>
<feature type="transmembrane region" description="Helical" evidence="9">
    <location>
        <begin position="104"/>
        <end position="126"/>
    </location>
</feature>
<dbReference type="InterPro" id="IPR011712">
    <property type="entry name" value="Sig_transdc_His_kin_sub3_dim/P"/>
</dbReference>
<feature type="domain" description="Histidine kinase/HSP90-like ATPase" evidence="10">
    <location>
        <begin position="276"/>
        <end position="367"/>
    </location>
</feature>
<dbReference type="Gene3D" id="3.30.565.10">
    <property type="entry name" value="Histidine kinase-like ATPase, C-terminal domain"/>
    <property type="match status" value="1"/>
</dbReference>
<dbReference type="Proteomes" id="UP000578112">
    <property type="component" value="Unassembled WGS sequence"/>
</dbReference>
<keyword evidence="8" id="KW-0902">Two-component regulatory system</keyword>
<protein>
    <recommendedName>
        <fullName evidence="2">histidine kinase</fullName>
        <ecNumber evidence="2">2.7.13.3</ecNumber>
    </recommendedName>
</protein>
<evidence type="ECO:0000256" key="1">
    <source>
        <dbReference type="ARBA" id="ARBA00000085"/>
    </source>
</evidence>
<keyword evidence="4" id="KW-0808">Transferase</keyword>
<dbReference type="InterPro" id="IPR055558">
    <property type="entry name" value="DUF7134"/>
</dbReference>
<organism evidence="11 12">
    <name type="scientific">Actinoplanes digitatis</name>
    <dbReference type="NCBI Taxonomy" id="1868"/>
    <lineage>
        <taxon>Bacteria</taxon>
        <taxon>Bacillati</taxon>
        <taxon>Actinomycetota</taxon>
        <taxon>Actinomycetes</taxon>
        <taxon>Micromonosporales</taxon>
        <taxon>Micromonosporaceae</taxon>
        <taxon>Actinoplanes</taxon>
    </lineage>
</organism>
<dbReference type="EC" id="2.7.13.3" evidence="2"/>
<dbReference type="GO" id="GO:0005524">
    <property type="term" value="F:ATP binding"/>
    <property type="evidence" value="ECO:0007669"/>
    <property type="project" value="UniProtKB-KW"/>
</dbReference>
<dbReference type="GO" id="GO:0046983">
    <property type="term" value="F:protein dimerization activity"/>
    <property type="evidence" value="ECO:0007669"/>
    <property type="project" value="InterPro"/>
</dbReference>
<dbReference type="Gene3D" id="1.20.5.1930">
    <property type="match status" value="1"/>
</dbReference>
<dbReference type="CDD" id="cd16917">
    <property type="entry name" value="HATPase_UhpB-NarQ-NarX-like"/>
    <property type="match status" value="1"/>
</dbReference>
<evidence type="ECO:0000256" key="3">
    <source>
        <dbReference type="ARBA" id="ARBA00022553"/>
    </source>
</evidence>